<accession>A0A3R7QRQ1</accession>
<feature type="region of interest" description="Disordered" evidence="1">
    <location>
        <begin position="166"/>
        <end position="194"/>
    </location>
</feature>
<name>A0A3R7QRQ1_PENVA</name>
<feature type="compositionally biased region" description="Basic and acidic residues" evidence="1">
    <location>
        <begin position="342"/>
        <end position="366"/>
    </location>
</feature>
<organism evidence="2 3">
    <name type="scientific">Penaeus vannamei</name>
    <name type="common">Whiteleg shrimp</name>
    <name type="synonym">Litopenaeus vannamei</name>
    <dbReference type="NCBI Taxonomy" id="6689"/>
    <lineage>
        <taxon>Eukaryota</taxon>
        <taxon>Metazoa</taxon>
        <taxon>Ecdysozoa</taxon>
        <taxon>Arthropoda</taxon>
        <taxon>Crustacea</taxon>
        <taxon>Multicrustacea</taxon>
        <taxon>Malacostraca</taxon>
        <taxon>Eumalacostraca</taxon>
        <taxon>Eucarida</taxon>
        <taxon>Decapoda</taxon>
        <taxon>Dendrobranchiata</taxon>
        <taxon>Penaeoidea</taxon>
        <taxon>Penaeidae</taxon>
        <taxon>Penaeus</taxon>
    </lineage>
</organism>
<feature type="region of interest" description="Disordered" evidence="1">
    <location>
        <begin position="331"/>
        <end position="374"/>
    </location>
</feature>
<dbReference type="OrthoDB" id="6374816at2759"/>
<feature type="region of interest" description="Disordered" evidence="1">
    <location>
        <begin position="17"/>
        <end position="114"/>
    </location>
</feature>
<protein>
    <submittedName>
        <fullName evidence="2">Uncharacterized protein</fullName>
    </submittedName>
</protein>
<feature type="compositionally biased region" description="Polar residues" evidence="1">
    <location>
        <begin position="77"/>
        <end position="90"/>
    </location>
</feature>
<dbReference type="EMBL" id="QCYY01001733">
    <property type="protein sequence ID" value="ROT75786.1"/>
    <property type="molecule type" value="Genomic_DNA"/>
</dbReference>
<comment type="caution">
    <text evidence="2">The sequence shown here is derived from an EMBL/GenBank/DDBJ whole genome shotgun (WGS) entry which is preliminary data.</text>
</comment>
<dbReference type="AlphaFoldDB" id="A0A3R7QRQ1"/>
<gene>
    <name evidence="2" type="ORF">C7M84_005653</name>
</gene>
<reference evidence="2 3" key="1">
    <citation type="submission" date="2018-04" db="EMBL/GenBank/DDBJ databases">
        <authorList>
            <person name="Zhang X."/>
            <person name="Yuan J."/>
            <person name="Li F."/>
            <person name="Xiang J."/>
        </authorList>
    </citation>
    <scope>NUCLEOTIDE SEQUENCE [LARGE SCALE GENOMIC DNA]</scope>
    <source>
        <tissue evidence="2">Muscle</tissue>
    </source>
</reference>
<dbReference type="Proteomes" id="UP000283509">
    <property type="component" value="Unassembled WGS sequence"/>
</dbReference>
<keyword evidence="3" id="KW-1185">Reference proteome</keyword>
<evidence type="ECO:0000313" key="3">
    <source>
        <dbReference type="Proteomes" id="UP000283509"/>
    </source>
</evidence>
<reference evidence="2 3" key="2">
    <citation type="submission" date="2019-01" db="EMBL/GenBank/DDBJ databases">
        <title>The decoding of complex shrimp genome reveals the adaptation for benthos swimmer, frequently molting mechanism and breeding impact on genome.</title>
        <authorList>
            <person name="Sun Y."/>
            <person name="Gao Y."/>
            <person name="Yu Y."/>
        </authorList>
    </citation>
    <scope>NUCLEOTIDE SEQUENCE [LARGE SCALE GENOMIC DNA]</scope>
    <source>
        <tissue evidence="2">Muscle</tissue>
    </source>
</reference>
<feature type="compositionally biased region" description="Polar residues" evidence="1">
    <location>
        <begin position="50"/>
        <end position="69"/>
    </location>
</feature>
<proteinExistence type="predicted"/>
<sequence length="687" mass="76855">MTTKPCFSSGCRLVTENLSSMGNYGKEKPSTSSKGFEMPTEPLPKFVGNNPDSSAVGTGLSSPSRSRQPFSYWVHASPSSGKSTHQQHSPPRSPKLLPFLRQTPRPGRNQFTELPSSYPVTFPVYAGRASISREFFSSDSTAKSSEESSHELNASRTDIATNVYEHPSPISISPPEVSTTMPSPFLRRSGNTQENIKMKRFKGTGHRWVWGKSGRSTTTAPQLTTDSRLDTRVADTYALPHKVPERHFPVAYGGDKNFVHHPQHVLASPDEEYNSVEGEDSPFLQDTQASFTNEPNYNQMLSNRDAIDRDYTHVYHPTSSYSYIQPDHHNYHNEPVNHNYHSHPDDHSYHSHPDDHSSHSHPEAHNYHRKEKPHHPIETKFSLTFPINKTMSVRWYKALTMNASFTDIHNPFKPFLQFGFSSGMEPVYHPHTGYNTLHGHHTPPYKRLIDISSGDTPGDRHVSENPQDSSFDIFNILPKIGLSFARGRERVASAFDPFGSIMRGWDSLKNLFGASDETGEEVSETPYAPEYIPTTEDQPSETYLQSNDVHDPYIGPYTKKPSLQFYETSVDDQLPIHMGKYKPPAIYIPVDGMYDSSAATLFKTKEPYSSTARMHTTHTDAYAVPQGTPFPSAGMNSAMTRLNTGLPSYDRVTHAGIFWPHGVGSGGGGDPFHVVKAPNISQSTRNK</sequence>
<evidence type="ECO:0000313" key="2">
    <source>
        <dbReference type="EMBL" id="ROT75786.1"/>
    </source>
</evidence>
<evidence type="ECO:0000256" key="1">
    <source>
        <dbReference type="SAM" id="MobiDB-lite"/>
    </source>
</evidence>